<dbReference type="CDD" id="cd00118">
    <property type="entry name" value="LysM"/>
    <property type="match status" value="1"/>
</dbReference>
<keyword evidence="8 10" id="KW-0472">Membrane</keyword>
<dbReference type="Pfam" id="PF23472">
    <property type="entry name" value="LysM2_CERK1_LYK3_4_5"/>
    <property type="match status" value="1"/>
</dbReference>
<comment type="subcellular location">
    <subcellularLocation>
        <location evidence="1">Cell membrane</location>
        <topology evidence="1">Single-pass membrane protein</topology>
    </subcellularLocation>
</comment>
<evidence type="ECO:0000313" key="14">
    <source>
        <dbReference type="EMBL" id="KCW55847.1"/>
    </source>
</evidence>
<feature type="chain" id="PRO_5001567493" description="Protein kinase domain-containing protein" evidence="11">
    <location>
        <begin position="18"/>
        <end position="683"/>
    </location>
</feature>
<dbReference type="Gene3D" id="3.30.200.20">
    <property type="entry name" value="Phosphorylase Kinase, domain 1"/>
    <property type="match status" value="1"/>
</dbReference>
<dbReference type="Pfam" id="PF00069">
    <property type="entry name" value="Pkinase"/>
    <property type="match status" value="1"/>
</dbReference>
<dbReference type="Gene3D" id="3.10.350.10">
    <property type="entry name" value="LysM domain"/>
    <property type="match status" value="1"/>
</dbReference>
<evidence type="ECO:0000256" key="7">
    <source>
        <dbReference type="ARBA" id="ARBA00022989"/>
    </source>
</evidence>
<dbReference type="Gene3D" id="1.10.510.10">
    <property type="entry name" value="Transferase(Phosphotransferase) domain 1"/>
    <property type="match status" value="1"/>
</dbReference>
<reference evidence="14" key="1">
    <citation type="submission" date="2013-07" db="EMBL/GenBank/DDBJ databases">
        <title>The genome of Eucalyptus grandis.</title>
        <authorList>
            <person name="Schmutz J."/>
            <person name="Hayes R."/>
            <person name="Myburg A."/>
            <person name="Tuskan G."/>
            <person name="Grattapaglia D."/>
            <person name="Rokhsar D.S."/>
        </authorList>
    </citation>
    <scope>NUCLEOTIDE SEQUENCE</scope>
    <source>
        <tissue evidence="14">Leaf extractions</tissue>
    </source>
</reference>
<dbReference type="GO" id="GO:0045087">
    <property type="term" value="P:innate immune response"/>
    <property type="evidence" value="ECO:0007669"/>
    <property type="project" value="UniProtKB-ARBA"/>
</dbReference>
<evidence type="ECO:0000256" key="2">
    <source>
        <dbReference type="ARBA" id="ARBA00022475"/>
    </source>
</evidence>
<dbReference type="SMART" id="SM00257">
    <property type="entry name" value="LysM"/>
    <property type="match status" value="1"/>
</dbReference>
<evidence type="ECO:0000256" key="6">
    <source>
        <dbReference type="ARBA" id="ARBA00022840"/>
    </source>
</evidence>
<feature type="domain" description="Protein kinase" evidence="12">
    <location>
        <begin position="278"/>
        <end position="655"/>
    </location>
</feature>
<evidence type="ECO:0000259" key="12">
    <source>
        <dbReference type="PROSITE" id="PS50011"/>
    </source>
</evidence>
<organism evidence="14">
    <name type="scientific">Eucalyptus grandis</name>
    <name type="common">Flooded gum</name>
    <dbReference type="NCBI Taxonomy" id="71139"/>
    <lineage>
        <taxon>Eukaryota</taxon>
        <taxon>Viridiplantae</taxon>
        <taxon>Streptophyta</taxon>
        <taxon>Embryophyta</taxon>
        <taxon>Tracheophyta</taxon>
        <taxon>Spermatophyta</taxon>
        <taxon>Magnoliopsida</taxon>
        <taxon>eudicotyledons</taxon>
        <taxon>Gunneridae</taxon>
        <taxon>Pentapetalae</taxon>
        <taxon>rosids</taxon>
        <taxon>malvids</taxon>
        <taxon>Myrtales</taxon>
        <taxon>Myrtaceae</taxon>
        <taxon>Myrtoideae</taxon>
        <taxon>Eucalypteae</taxon>
        <taxon>Eucalyptus</taxon>
    </lineage>
</organism>
<dbReference type="InParanoid" id="A0A059APE2"/>
<dbReference type="GO" id="GO:0005524">
    <property type="term" value="F:ATP binding"/>
    <property type="evidence" value="ECO:0007669"/>
    <property type="project" value="UniProtKB-KW"/>
</dbReference>
<feature type="signal peptide" evidence="11">
    <location>
        <begin position="1"/>
        <end position="17"/>
    </location>
</feature>
<dbReference type="AlphaFoldDB" id="A0A059APE2"/>
<dbReference type="PANTHER" id="PTHR45927:SF13">
    <property type="entry name" value="PROTEIN LYK2"/>
    <property type="match status" value="1"/>
</dbReference>
<evidence type="ECO:0000256" key="4">
    <source>
        <dbReference type="ARBA" id="ARBA00022729"/>
    </source>
</evidence>
<dbReference type="GO" id="GO:0005886">
    <property type="term" value="C:plasma membrane"/>
    <property type="evidence" value="ECO:0007669"/>
    <property type="project" value="UniProtKB-SubCell"/>
</dbReference>
<feature type="transmembrane region" description="Helical" evidence="10">
    <location>
        <begin position="276"/>
        <end position="298"/>
    </location>
</feature>
<keyword evidence="9" id="KW-1015">Disulfide bond</keyword>
<dbReference type="InterPro" id="IPR056561">
    <property type="entry name" value="NFP_LYK_LysM1"/>
</dbReference>
<sequence length="683" mass="74934">MASLPSISVCFFEFCLCLSVPSNSCVHGLGKKDLLSCETSLPEASWSLCIENESPKRCHTFAVLRANPYYSSLSNLSFYLGIGKSIVAEANGFSADTEFLPLDQPLAIPVECKCSGRSFRAELIKNTIRGESFRGIAESLEGLTTCRAIQEANPGIPQFNLNGNVQLHVPLKCACPSSETSPGVLLTYPVSKGDTLSGLASKFNTTPQAIISVNNKSLGKFVPRRLIPSTSILIPIHGRPMLGSAARPHEPILDFEDASKPIVHRHKKKSRMWEPWIYVTASSVAVGISGVIVAVIMVMHHKRRNRNLCKPGSLADDVELQQLSLSVRTTSDKKVSFDGSQGPLDGQVIDATPRKMQVEMYTIEELKRATEDFNVSNQIEGSVYHGRLGGKNLAVKMVKTETFAKIEFGLFHDATHKHPNIIRLLGTCPTEGPDSYLVFEYAKNGSLKDWLHGGLAIKSQFIASCYCFLTWSQRLRICLDVAMALQYMHHIMNPSYVHTNVKSRNIFLDEEFTAKIGNFGMACCIQDGSGNAPADEPDSWSKAYLAPEYISQGTISPGLDIFAYGVVLLEALCGKMPMTRSENEGEEAVWLSDQIRSILRSDNADELREWMDDALGEDYSFDGAVTLANLARACTEEDPSTRPSAGEIVERLLRLVEELPGEQSVVNESSCKPLVQAAATNPP</sequence>
<keyword evidence="4 11" id="KW-0732">Signal</keyword>
<keyword evidence="2" id="KW-1003">Cell membrane</keyword>
<feature type="domain" description="LysM" evidence="13">
    <location>
        <begin position="186"/>
        <end position="234"/>
    </location>
</feature>
<evidence type="ECO:0000256" key="1">
    <source>
        <dbReference type="ARBA" id="ARBA00004162"/>
    </source>
</evidence>
<dbReference type="InterPro" id="IPR000719">
    <property type="entry name" value="Prot_kinase_dom"/>
</dbReference>
<accession>A0A059APE2</accession>
<dbReference type="PANTHER" id="PTHR45927">
    <property type="entry name" value="LYSM-DOMAIN RECEPTOR-LIKE KINASE-RELATED"/>
    <property type="match status" value="1"/>
</dbReference>
<dbReference type="InterPro" id="IPR011009">
    <property type="entry name" value="Kinase-like_dom_sf"/>
</dbReference>
<dbReference type="Gramene" id="KCW55847">
    <property type="protein sequence ID" value="KCW55847"/>
    <property type="gene ID" value="EUGRSUZ_I01659"/>
</dbReference>
<name>A0A059APE2_EUCGR</name>
<dbReference type="GO" id="GO:0004672">
    <property type="term" value="F:protein kinase activity"/>
    <property type="evidence" value="ECO:0007669"/>
    <property type="project" value="InterPro"/>
</dbReference>
<evidence type="ECO:0000256" key="11">
    <source>
        <dbReference type="SAM" id="SignalP"/>
    </source>
</evidence>
<evidence type="ECO:0000259" key="13">
    <source>
        <dbReference type="PROSITE" id="PS51782"/>
    </source>
</evidence>
<evidence type="ECO:0000256" key="10">
    <source>
        <dbReference type="SAM" id="Phobius"/>
    </source>
</evidence>
<dbReference type="InterPro" id="IPR018392">
    <property type="entry name" value="LysM"/>
</dbReference>
<evidence type="ECO:0000256" key="8">
    <source>
        <dbReference type="ARBA" id="ARBA00023136"/>
    </source>
</evidence>
<dbReference type="InterPro" id="IPR052611">
    <property type="entry name" value="Plant_RLK_LysM"/>
</dbReference>
<dbReference type="PROSITE" id="PS50011">
    <property type="entry name" value="PROTEIN_KINASE_DOM"/>
    <property type="match status" value="1"/>
</dbReference>
<dbReference type="FunFam" id="1.10.510.10:FF:000468">
    <property type="entry name" value="PTI1-like tyrosine-protein kinase 3"/>
    <property type="match status" value="1"/>
</dbReference>
<keyword evidence="5" id="KW-0547">Nucleotide-binding</keyword>
<dbReference type="Pfam" id="PF23446">
    <property type="entry name" value="LysM1_NFP_LYK"/>
    <property type="match status" value="1"/>
</dbReference>
<keyword evidence="7 10" id="KW-1133">Transmembrane helix</keyword>
<dbReference type="PROSITE" id="PS51782">
    <property type="entry name" value="LYSM"/>
    <property type="match status" value="1"/>
</dbReference>
<dbReference type="InterPro" id="IPR056562">
    <property type="entry name" value="LysM2_CERK1_LYK3_4_5"/>
</dbReference>
<dbReference type="SUPFAM" id="SSF54106">
    <property type="entry name" value="LysM domain"/>
    <property type="match status" value="1"/>
</dbReference>
<evidence type="ECO:0000256" key="9">
    <source>
        <dbReference type="ARBA" id="ARBA00023157"/>
    </source>
</evidence>
<dbReference type="SUPFAM" id="SSF56112">
    <property type="entry name" value="Protein kinase-like (PK-like)"/>
    <property type="match status" value="1"/>
</dbReference>
<dbReference type="InterPro" id="IPR036779">
    <property type="entry name" value="LysM_dom_sf"/>
</dbReference>
<protein>
    <recommendedName>
        <fullName evidence="15">Protein kinase domain-containing protein</fullName>
    </recommendedName>
</protein>
<keyword evidence="3 10" id="KW-0812">Transmembrane</keyword>
<dbReference type="eggNOG" id="KOG1187">
    <property type="taxonomic scope" value="Eukaryota"/>
</dbReference>
<evidence type="ECO:0000256" key="3">
    <source>
        <dbReference type="ARBA" id="ARBA00022692"/>
    </source>
</evidence>
<gene>
    <name evidence="14" type="ORF">EUGRSUZ_I01659</name>
</gene>
<dbReference type="Pfam" id="PF01476">
    <property type="entry name" value="LysM"/>
    <property type="match status" value="1"/>
</dbReference>
<keyword evidence="6" id="KW-0067">ATP-binding</keyword>
<evidence type="ECO:0000256" key="5">
    <source>
        <dbReference type="ARBA" id="ARBA00022741"/>
    </source>
</evidence>
<proteinExistence type="predicted"/>
<dbReference type="EMBL" id="KK198761">
    <property type="protein sequence ID" value="KCW55847.1"/>
    <property type="molecule type" value="Genomic_DNA"/>
</dbReference>
<dbReference type="FunCoup" id="A0A059APE2">
    <property type="interactions" value="60"/>
</dbReference>
<evidence type="ECO:0008006" key="15">
    <source>
        <dbReference type="Google" id="ProtNLM"/>
    </source>
</evidence>
<dbReference type="OMA" id="NFGMAKC"/>